<keyword evidence="4" id="KW-1185">Reference proteome</keyword>
<reference evidence="3 4" key="1">
    <citation type="submission" date="2019-07" db="EMBL/GenBank/DDBJ databases">
        <title>Whole genome shotgun sequence of Acetobacter oeni NBRC 105207.</title>
        <authorList>
            <person name="Hosoyama A."/>
            <person name="Uohara A."/>
            <person name="Ohji S."/>
            <person name="Ichikawa N."/>
        </authorList>
    </citation>
    <scope>NUCLEOTIDE SEQUENCE [LARGE SCALE GENOMIC DNA]</scope>
    <source>
        <strain evidence="3 4">NBRC 105207</strain>
    </source>
</reference>
<evidence type="ECO:0000256" key="1">
    <source>
        <dbReference type="SAM" id="MobiDB-lite"/>
    </source>
</evidence>
<sequence>MDGHYNQGPANKPTRPKRRFRFKRPSPFVFMILSAALFLIGSASFNGHGSRQMAEIGVGGAVIAIAAIVGFIL</sequence>
<evidence type="ECO:0000256" key="2">
    <source>
        <dbReference type="SAM" id="Phobius"/>
    </source>
</evidence>
<dbReference type="RefSeq" id="WP_146892588.1">
    <property type="nucleotide sequence ID" value="NZ_BJYG01000071.1"/>
</dbReference>
<feature type="region of interest" description="Disordered" evidence="1">
    <location>
        <begin position="1"/>
        <end position="20"/>
    </location>
</feature>
<name>A0A511XQD4_9PROT</name>
<proteinExistence type="predicted"/>
<dbReference type="Proteomes" id="UP000321746">
    <property type="component" value="Unassembled WGS sequence"/>
</dbReference>
<gene>
    <name evidence="3" type="ORF">AOE01nite_33200</name>
</gene>
<evidence type="ECO:0000313" key="3">
    <source>
        <dbReference type="EMBL" id="GEN65096.1"/>
    </source>
</evidence>
<dbReference type="AlphaFoldDB" id="A0A511XQD4"/>
<evidence type="ECO:0000313" key="4">
    <source>
        <dbReference type="Proteomes" id="UP000321746"/>
    </source>
</evidence>
<protein>
    <submittedName>
        <fullName evidence="3">Uncharacterized protein</fullName>
    </submittedName>
</protein>
<accession>A0A511XQD4</accession>
<keyword evidence="2" id="KW-0812">Transmembrane</keyword>
<organism evidence="3 4">
    <name type="scientific">Acetobacter oeni</name>
    <dbReference type="NCBI Taxonomy" id="304077"/>
    <lineage>
        <taxon>Bacteria</taxon>
        <taxon>Pseudomonadati</taxon>
        <taxon>Pseudomonadota</taxon>
        <taxon>Alphaproteobacteria</taxon>
        <taxon>Acetobacterales</taxon>
        <taxon>Acetobacteraceae</taxon>
        <taxon>Acetobacter</taxon>
    </lineage>
</organism>
<keyword evidence="2" id="KW-1133">Transmembrane helix</keyword>
<feature type="transmembrane region" description="Helical" evidence="2">
    <location>
        <begin position="28"/>
        <end position="47"/>
    </location>
</feature>
<keyword evidence="2" id="KW-0472">Membrane</keyword>
<feature type="transmembrane region" description="Helical" evidence="2">
    <location>
        <begin position="53"/>
        <end position="72"/>
    </location>
</feature>
<comment type="caution">
    <text evidence="3">The sequence shown here is derived from an EMBL/GenBank/DDBJ whole genome shotgun (WGS) entry which is preliminary data.</text>
</comment>
<dbReference type="EMBL" id="BJYG01000071">
    <property type="protein sequence ID" value="GEN65096.1"/>
    <property type="molecule type" value="Genomic_DNA"/>
</dbReference>